<evidence type="ECO:0000313" key="3">
    <source>
        <dbReference type="Proteomes" id="UP001141253"/>
    </source>
</evidence>
<name>A0ABQ9BIB4_9ROSI</name>
<organism evidence="2 3">
    <name type="scientific">Salix suchowensis</name>
    <dbReference type="NCBI Taxonomy" id="1278906"/>
    <lineage>
        <taxon>Eukaryota</taxon>
        <taxon>Viridiplantae</taxon>
        <taxon>Streptophyta</taxon>
        <taxon>Embryophyta</taxon>
        <taxon>Tracheophyta</taxon>
        <taxon>Spermatophyta</taxon>
        <taxon>Magnoliopsida</taxon>
        <taxon>eudicotyledons</taxon>
        <taxon>Gunneridae</taxon>
        <taxon>Pentapetalae</taxon>
        <taxon>rosids</taxon>
        <taxon>fabids</taxon>
        <taxon>Malpighiales</taxon>
        <taxon>Salicaceae</taxon>
        <taxon>Saliceae</taxon>
        <taxon>Salix</taxon>
    </lineage>
</organism>
<evidence type="ECO:0000256" key="1">
    <source>
        <dbReference type="SAM" id="Coils"/>
    </source>
</evidence>
<reference evidence="2" key="2">
    <citation type="journal article" date="2023" name="Int. J. Mol. Sci.">
        <title>De Novo Assembly and Annotation of 11 Diverse Shrub Willow (Salix) Genomes Reveals Novel Gene Organization in Sex-Linked Regions.</title>
        <authorList>
            <person name="Hyden B."/>
            <person name="Feng K."/>
            <person name="Yates T.B."/>
            <person name="Jawdy S."/>
            <person name="Cereghino C."/>
            <person name="Smart L.B."/>
            <person name="Muchero W."/>
        </authorList>
    </citation>
    <scope>NUCLEOTIDE SEQUENCE</scope>
    <source>
        <tissue evidence="2">Shoot tip</tissue>
    </source>
</reference>
<feature type="coiled-coil region" evidence="1">
    <location>
        <begin position="3"/>
        <end position="58"/>
    </location>
</feature>
<keyword evidence="1" id="KW-0175">Coiled coil</keyword>
<proteinExistence type="predicted"/>
<dbReference type="PANTHER" id="PTHR35712">
    <property type="entry name" value="MYOSIN HEAVY CHAIN-LIKE PROTEIN"/>
    <property type="match status" value="1"/>
</dbReference>
<reference evidence="2" key="1">
    <citation type="submission" date="2022-10" db="EMBL/GenBank/DDBJ databases">
        <authorList>
            <person name="Hyden B.L."/>
            <person name="Feng K."/>
            <person name="Yates T."/>
            <person name="Jawdy S."/>
            <person name="Smart L.B."/>
            <person name="Muchero W."/>
        </authorList>
    </citation>
    <scope>NUCLEOTIDE SEQUENCE</scope>
    <source>
        <tissue evidence="2">Shoot tip</tissue>
    </source>
</reference>
<comment type="caution">
    <text evidence="2">The sequence shown here is derived from an EMBL/GenBank/DDBJ whole genome shotgun (WGS) entry which is preliminary data.</text>
</comment>
<gene>
    <name evidence="2" type="ORF">OIU77_028712</name>
</gene>
<dbReference type="PANTHER" id="PTHR35712:SF1">
    <property type="entry name" value="MYOSIN HEAVY CHAIN-LIKE PROTEIN"/>
    <property type="match status" value="1"/>
</dbReference>
<dbReference type="EMBL" id="JAPFFI010000008">
    <property type="protein sequence ID" value="KAJ6385582.1"/>
    <property type="molecule type" value="Genomic_DNA"/>
</dbReference>
<evidence type="ECO:0000313" key="2">
    <source>
        <dbReference type="EMBL" id="KAJ6385582.1"/>
    </source>
</evidence>
<accession>A0ABQ9BIB4</accession>
<dbReference type="Proteomes" id="UP001141253">
    <property type="component" value="Chromosome 9"/>
</dbReference>
<keyword evidence="3" id="KW-1185">Reference proteome</keyword>
<protein>
    <submittedName>
        <fullName evidence="2">Uncharacterized protein</fullName>
    </submittedName>
</protein>
<sequence>MEAEKAKEKEESMSHKFDEIQQRLEVLNSDVLEQKSLNDALESDLSKQEERIETFKKVVNKFYEIRQYSLEGFEDTSWDDKCACLLHDSKEMWSYNDASTSKYISVLEEEVEALRSSVDKLQSKLRVGLEIENHLKKKVRELEMKQVLWNKMVITGIEELQHYHSQHRDQITSLLENRILSIFRAVKLQDNEFGDLHAGTDADPALEFKRDDEKEGSSDIMADKEGNLSEALAQALQEKVSALLLLSQEEERHLLERNVCMALQKKTERASKKLTTSNSCGFFVTCKRHYENISRRNGTSFSLVTNEKVKVLMELAQLKLEYQLLQEKVGSEIKGDFLSDNGERRLSNHERDGKMRNLLKRTYLRRWMGTLDTGNEAHASTSGAGSFSGKRSNDMDFARMKIENATLKESMENMDHLISAIQRLRLALLKVKKSDTREGTVSGLPVALDDIISEARLVKTALGSSLPISWSAEADDASIGESFHNKLTDVYGEPGSEKIDPISAAGFEMVELLILAGQILKDNKTIKGS</sequence>